<name>A0A1W0WMZ2_HYPEX</name>
<protein>
    <recommendedName>
        <fullName evidence="2">Chromo domain-containing protein</fullName>
    </recommendedName>
</protein>
<organism evidence="3 4">
    <name type="scientific">Hypsibius exemplaris</name>
    <name type="common">Freshwater tardigrade</name>
    <dbReference type="NCBI Taxonomy" id="2072580"/>
    <lineage>
        <taxon>Eukaryota</taxon>
        <taxon>Metazoa</taxon>
        <taxon>Ecdysozoa</taxon>
        <taxon>Tardigrada</taxon>
        <taxon>Eutardigrada</taxon>
        <taxon>Parachela</taxon>
        <taxon>Hypsibioidea</taxon>
        <taxon>Hypsibiidae</taxon>
        <taxon>Hypsibius</taxon>
    </lineage>
</organism>
<dbReference type="SMART" id="SM00298">
    <property type="entry name" value="CHROMO"/>
    <property type="match status" value="1"/>
</dbReference>
<feature type="region of interest" description="Disordered" evidence="1">
    <location>
        <begin position="62"/>
        <end position="146"/>
    </location>
</feature>
<dbReference type="EMBL" id="MTYJ01000072">
    <property type="protein sequence ID" value="OQV16586.1"/>
    <property type="molecule type" value="Genomic_DNA"/>
</dbReference>
<feature type="compositionally biased region" description="Basic and acidic residues" evidence="1">
    <location>
        <begin position="62"/>
        <end position="78"/>
    </location>
</feature>
<reference evidence="4" key="1">
    <citation type="submission" date="2017-01" db="EMBL/GenBank/DDBJ databases">
        <title>Comparative genomics of anhydrobiosis in the tardigrade Hypsibius dujardini.</title>
        <authorList>
            <person name="Yoshida Y."/>
            <person name="Koutsovoulos G."/>
            <person name="Laetsch D."/>
            <person name="Stevens L."/>
            <person name="Kumar S."/>
            <person name="Horikawa D."/>
            <person name="Ishino K."/>
            <person name="Komine S."/>
            <person name="Tomita M."/>
            <person name="Blaxter M."/>
            <person name="Arakawa K."/>
        </authorList>
    </citation>
    <scope>NUCLEOTIDE SEQUENCE [LARGE SCALE GENOMIC DNA]</scope>
    <source>
        <strain evidence="4">Z151</strain>
    </source>
</reference>
<evidence type="ECO:0000259" key="2">
    <source>
        <dbReference type="PROSITE" id="PS50013"/>
    </source>
</evidence>
<dbReference type="Gene3D" id="2.40.50.40">
    <property type="match status" value="1"/>
</dbReference>
<dbReference type="Proteomes" id="UP000192578">
    <property type="component" value="Unassembled WGS sequence"/>
</dbReference>
<feature type="compositionally biased region" description="Low complexity" evidence="1">
    <location>
        <begin position="373"/>
        <end position="383"/>
    </location>
</feature>
<dbReference type="Pfam" id="PF00385">
    <property type="entry name" value="Chromo"/>
    <property type="match status" value="1"/>
</dbReference>
<feature type="compositionally biased region" description="Acidic residues" evidence="1">
    <location>
        <begin position="106"/>
        <end position="123"/>
    </location>
</feature>
<dbReference type="AlphaFoldDB" id="A0A1W0WMZ2"/>
<accession>A0A1W0WMZ2</accession>
<proteinExistence type="predicted"/>
<comment type="caution">
    <text evidence="3">The sequence shown here is derived from an EMBL/GenBank/DDBJ whole genome shotgun (WGS) entry which is preliminary data.</text>
</comment>
<feature type="region of interest" description="Disordered" evidence="1">
    <location>
        <begin position="1"/>
        <end position="20"/>
    </location>
</feature>
<sequence length="517" mass="55734">MSYSAQERRLQEEEKRTGNFTIGEVLGERKHKGVTQYHVKWKYFPLEEATWEPAAQLTGTEPLHEWIAKRGKPRDAPVKSRTRLKTPGNKKKKDDEEAPLRLSSSDDGDDDPRDAAESDDGSFDYEPFIGPSGAGKSGVATGGPPNVQPIAATVIASKGSGNLPTARCSSAVKITREYIQSDVASIDSTDGSAKSVLAVEGDSMGPTKRKGIKSLDGLVCKRVPLPPPPDGIPRKRGRPLKLHPDGLAVETEPGVLTVCPESSAEPEGDPLGSNRHGESPISTCHRPSGGISGEFGESGKPKMKVKGIRNGATVIRRAVETVKASAVRTSGGGVSSSGKPKKPIVCMRATRPIEPGSSSSVGRLSSRDTRLDGGSCPRSISSGRRSRRQEVMTQTELDDPLAKIIPHGLMCFQEEIDQLRNRANDVVSIIGIVPPLDGVEGEVYGPDDMMVVVLLRNALRTGEEAVLYQKPVVKFVLPLLLIKFYEHYLDLPLSTDIEDPARPFGRDSNHGHSDLLI</sequence>
<feature type="region of interest" description="Disordered" evidence="1">
    <location>
        <begin position="259"/>
        <end position="304"/>
    </location>
</feature>
<keyword evidence="4" id="KW-1185">Reference proteome</keyword>
<feature type="compositionally biased region" description="Basic residues" evidence="1">
    <location>
        <begin position="80"/>
        <end position="91"/>
    </location>
</feature>
<dbReference type="SUPFAM" id="SSF54160">
    <property type="entry name" value="Chromo domain-like"/>
    <property type="match status" value="1"/>
</dbReference>
<dbReference type="InterPro" id="IPR000953">
    <property type="entry name" value="Chromo/chromo_shadow_dom"/>
</dbReference>
<evidence type="ECO:0000313" key="3">
    <source>
        <dbReference type="EMBL" id="OQV16586.1"/>
    </source>
</evidence>
<feature type="region of interest" description="Disordered" evidence="1">
    <location>
        <begin position="219"/>
        <end position="239"/>
    </location>
</feature>
<evidence type="ECO:0000313" key="4">
    <source>
        <dbReference type="Proteomes" id="UP000192578"/>
    </source>
</evidence>
<dbReference type="InterPro" id="IPR016197">
    <property type="entry name" value="Chromo-like_dom_sf"/>
</dbReference>
<feature type="compositionally biased region" description="Basic and acidic residues" evidence="1">
    <location>
        <begin position="1"/>
        <end position="17"/>
    </location>
</feature>
<dbReference type="InterPro" id="IPR023780">
    <property type="entry name" value="Chromo_domain"/>
</dbReference>
<feature type="domain" description="Chromo" evidence="2">
    <location>
        <begin position="20"/>
        <end position="78"/>
    </location>
</feature>
<evidence type="ECO:0000256" key="1">
    <source>
        <dbReference type="SAM" id="MobiDB-lite"/>
    </source>
</evidence>
<dbReference type="OrthoDB" id="5975316at2759"/>
<dbReference type="PROSITE" id="PS50013">
    <property type="entry name" value="CHROMO_2"/>
    <property type="match status" value="1"/>
</dbReference>
<gene>
    <name evidence="3" type="ORF">BV898_09256</name>
</gene>
<feature type="region of interest" description="Disordered" evidence="1">
    <location>
        <begin position="352"/>
        <end position="395"/>
    </location>
</feature>